<protein>
    <submittedName>
        <fullName evidence="1">Uncharacterized protein</fullName>
    </submittedName>
</protein>
<dbReference type="Proteomes" id="UP000001444">
    <property type="component" value="Chromosome"/>
</dbReference>
<evidence type="ECO:0000313" key="2">
    <source>
        <dbReference type="Proteomes" id="UP000001444"/>
    </source>
</evidence>
<reference evidence="1 2" key="1">
    <citation type="journal article" date="2010" name="Mol. Plant Microbe Interact.">
        <title>Streptomyces scabies 87-22 contains a coronafacic acid-like biosynthetic cluster that contributes to plant-microbe interactions.</title>
        <authorList>
            <person name="Bignell D.R."/>
            <person name="Seipke R.F."/>
            <person name="Huguet-Tapia J.C."/>
            <person name="Chambers A.H."/>
            <person name="Parry R.J."/>
            <person name="Loria R."/>
        </authorList>
    </citation>
    <scope>NUCLEOTIDE SEQUENCE [LARGE SCALE GENOMIC DNA]</scope>
    <source>
        <strain evidence="1 2">87.22</strain>
    </source>
</reference>
<dbReference type="InterPro" id="IPR025735">
    <property type="entry name" value="RHIM"/>
</dbReference>
<dbReference type="Pfam" id="PF12721">
    <property type="entry name" value="RHIM"/>
    <property type="match status" value="2"/>
</dbReference>
<organism evidence="1 2">
    <name type="scientific">Streptomyces scabiei (strain 87.22)</name>
    <dbReference type="NCBI Taxonomy" id="680198"/>
    <lineage>
        <taxon>Bacteria</taxon>
        <taxon>Bacillati</taxon>
        <taxon>Actinomycetota</taxon>
        <taxon>Actinomycetes</taxon>
        <taxon>Kitasatosporales</taxon>
        <taxon>Streptomycetaceae</taxon>
        <taxon>Streptomyces</taxon>
    </lineage>
</organism>
<gene>
    <name evidence="1" type="ordered locus">SCAB_38561</name>
</gene>
<evidence type="ECO:0000313" key="1">
    <source>
        <dbReference type="EMBL" id="CBG70937.1"/>
    </source>
</evidence>
<dbReference type="AlphaFoldDB" id="C9YZ74"/>
<sequence length="259" mass="29051">MRVVRRGLLCEAVLIVGCRGVQVGDHNEQYNQYTYRLRTPHLDFAPVLRRADVRERLAALALDPENPDKRAAVMGKLGARTWSVRRDAVELRAVRREDGGRSVPRASAVPPPVGAGRGQSFVFIRHCRDVQVGEHRRQYNDFAYVCPRPRVDERQLLRESPGLREALVDVVTGRATADALSDEIHRAFRAASFAPPPHPPQRSGTLQGYDGVTVGRGSRAIDEARLTAELNGRRLVRDMRREADVVARRRRMLGRGEGL</sequence>
<dbReference type="HOGENOM" id="CLU_1073336_0_0_11"/>
<name>C9YZ74_STRSW</name>
<proteinExistence type="predicted"/>
<dbReference type="EMBL" id="FN554889">
    <property type="protein sequence ID" value="CBG70937.1"/>
    <property type="molecule type" value="Genomic_DNA"/>
</dbReference>
<dbReference type="eggNOG" id="ENOG50328NU">
    <property type="taxonomic scope" value="Bacteria"/>
</dbReference>
<keyword evidence="2" id="KW-1185">Reference proteome</keyword>
<dbReference type="KEGG" id="scb:SCAB_38561"/>
<accession>C9YZ74</accession>